<dbReference type="PANTHER" id="PTHR13182">
    <property type="entry name" value="ZINC FINGER PROTEIN 622"/>
    <property type="match status" value="1"/>
</dbReference>
<dbReference type="GO" id="GO:0030687">
    <property type="term" value="C:preribosome, large subunit precursor"/>
    <property type="evidence" value="ECO:0007669"/>
    <property type="project" value="TreeGrafter"/>
</dbReference>
<reference evidence="6" key="1">
    <citation type="submission" date="2025-08" db="UniProtKB">
        <authorList>
            <consortium name="RefSeq"/>
        </authorList>
    </citation>
    <scope>IDENTIFICATION</scope>
    <source>
        <tissue evidence="6">Young leaves</tissue>
    </source>
</reference>
<dbReference type="InterPro" id="IPR040025">
    <property type="entry name" value="Znf622/Rei1/Reh1"/>
</dbReference>
<sequence>MLLLLLLLFLFSLSMLISAVALLLDLFDDALLVPFLLVVVLLLGVFLLLQRKKKASSKSTGRRPGKRFRSSTSSSRPSLSGNPFRRSGPPPLLSPVAGVSGVTEALFQARRSALAEERNQLSATAMLYSCALCGKEYRSSKAHDQHLKSRAHAMKASQESDPAIASESLTNLHVNEQNSVSGVGQSDGMDEVQDLDPSCCFICDQKHYDIESCMIHMHKLHGFFIPDVEYLKNPKGLLKYVSLKVKRDFVCLYCNERCHPFQSLEAVRKHMIAKGHCKLRYGDGGDDDDGDLEDFYDYSSSYLDADGKQLVSANDMANSIELGTGGSELIVRRRTDGGVLVRILGFREFLRYYRQKPRPSPARDIAPAISLASRNRILRLATMQTKERTVRMKVLRKMNRNGVEAMRSKIGMKSNVIRNLPKNVPY</sequence>
<feature type="transmembrane region" description="Helical" evidence="3">
    <location>
        <begin position="31"/>
        <end position="49"/>
    </location>
</feature>
<accession>A0A8B7BHG2</accession>
<feature type="region of interest" description="Disordered" evidence="2">
    <location>
        <begin position="57"/>
        <end position="90"/>
    </location>
</feature>
<dbReference type="PROSITE" id="PS50157">
    <property type="entry name" value="ZINC_FINGER_C2H2_2"/>
    <property type="match status" value="1"/>
</dbReference>
<keyword evidence="1" id="KW-0863">Zinc-finger</keyword>
<feature type="compositionally biased region" description="Basic residues" evidence="2">
    <location>
        <begin position="57"/>
        <end position="69"/>
    </location>
</feature>
<dbReference type="Pfam" id="PF12756">
    <property type="entry name" value="zf-C2H2_2"/>
    <property type="match status" value="1"/>
</dbReference>
<keyword evidence="3" id="KW-1133">Transmembrane helix</keyword>
<proteinExistence type="predicted"/>
<dbReference type="SUPFAM" id="SSF57667">
    <property type="entry name" value="beta-beta-alpha zinc fingers"/>
    <property type="match status" value="2"/>
</dbReference>
<feature type="compositionally biased region" description="Low complexity" evidence="2">
    <location>
        <begin position="70"/>
        <end position="80"/>
    </location>
</feature>
<organism evidence="5 6">
    <name type="scientific">Phoenix dactylifera</name>
    <name type="common">Date palm</name>
    <dbReference type="NCBI Taxonomy" id="42345"/>
    <lineage>
        <taxon>Eukaryota</taxon>
        <taxon>Viridiplantae</taxon>
        <taxon>Streptophyta</taxon>
        <taxon>Embryophyta</taxon>
        <taxon>Tracheophyta</taxon>
        <taxon>Spermatophyta</taxon>
        <taxon>Magnoliopsida</taxon>
        <taxon>Liliopsida</taxon>
        <taxon>Arecaceae</taxon>
        <taxon>Coryphoideae</taxon>
        <taxon>Phoeniceae</taxon>
        <taxon>Phoenix</taxon>
    </lineage>
</organism>
<evidence type="ECO:0000313" key="5">
    <source>
        <dbReference type="Proteomes" id="UP000228380"/>
    </source>
</evidence>
<dbReference type="KEGG" id="pda:103696939"/>
<protein>
    <submittedName>
        <fullName evidence="6">Cytoplasmic 60S subunit biogenesis factor REI1 homolog 2-like</fullName>
    </submittedName>
</protein>
<feature type="domain" description="C2H2-type" evidence="4">
    <location>
        <begin position="128"/>
        <end position="157"/>
    </location>
</feature>
<evidence type="ECO:0000256" key="3">
    <source>
        <dbReference type="SAM" id="Phobius"/>
    </source>
</evidence>
<evidence type="ECO:0000259" key="4">
    <source>
        <dbReference type="PROSITE" id="PS50157"/>
    </source>
</evidence>
<keyword evidence="3" id="KW-0472">Membrane</keyword>
<dbReference type="AlphaFoldDB" id="A0A8B7BHG2"/>
<dbReference type="InterPro" id="IPR013087">
    <property type="entry name" value="Znf_C2H2_type"/>
</dbReference>
<keyword evidence="3" id="KW-0812">Transmembrane</keyword>
<gene>
    <name evidence="6" type="primary">LOC103696939</name>
</gene>
<keyword evidence="1" id="KW-0862">Zinc</keyword>
<dbReference type="PROSITE" id="PS00028">
    <property type="entry name" value="ZINC_FINGER_C2H2_1"/>
    <property type="match status" value="1"/>
</dbReference>
<dbReference type="OrthoDB" id="19329at2759"/>
<name>A0A8B7BHG2_PHODC</name>
<evidence type="ECO:0000313" key="6">
    <source>
        <dbReference type="RefSeq" id="XP_008776890.1"/>
    </source>
</evidence>
<keyword evidence="1" id="KW-0479">Metal-binding</keyword>
<dbReference type="GeneID" id="103696939"/>
<dbReference type="RefSeq" id="XP_008776890.1">
    <property type="nucleotide sequence ID" value="XM_008778668.3"/>
</dbReference>
<dbReference type="InterPro" id="IPR041661">
    <property type="entry name" value="ZN622/Rei1/Reh1_Znf-C2H2"/>
</dbReference>
<keyword evidence="5" id="KW-1185">Reference proteome</keyword>
<dbReference type="Proteomes" id="UP000228380">
    <property type="component" value="Unplaced"/>
</dbReference>
<dbReference type="InterPro" id="IPR036236">
    <property type="entry name" value="Znf_C2H2_sf"/>
</dbReference>
<evidence type="ECO:0000256" key="1">
    <source>
        <dbReference type="PROSITE-ProRule" id="PRU00042"/>
    </source>
</evidence>
<dbReference type="SMART" id="SM00355">
    <property type="entry name" value="ZnF_C2H2"/>
    <property type="match status" value="3"/>
</dbReference>
<dbReference type="GO" id="GO:0008270">
    <property type="term" value="F:zinc ion binding"/>
    <property type="evidence" value="ECO:0007669"/>
    <property type="project" value="UniProtKB-KW"/>
</dbReference>
<dbReference type="PANTHER" id="PTHR13182:SF8">
    <property type="entry name" value="CYTOPLASMIC 60S SUBUNIT BIOGENESIS FACTOR ZNF622"/>
    <property type="match status" value="1"/>
</dbReference>
<dbReference type="GO" id="GO:0042273">
    <property type="term" value="P:ribosomal large subunit biogenesis"/>
    <property type="evidence" value="ECO:0007669"/>
    <property type="project" value="TreeGrafter"/>
</dbReference>
<evidence type="ECO:0000256" key="2">
    <source>
        <dbReference type="SAM" id="MobiDB-lite"/>
    </source>
</evidence>